<dbReference type="Pfam" id="PF08646">
    <property type="entry name" value="Rep_fac-A_C"/>
    <property type="match status" value="1"/>
</dbReference>
<dbReference type="AlphaFoldDB" id="A6UP42"/>
<accession>A6UP42</accession>
<dbReference type="NCBIfam" id="NF009032">
    <property type="entry name" value="PRK12366.1-3"/>
    <property type="match status" value="1"/>
</dbReference>
<dbReference type="InterPro" id="IPR012340">
    <property type="entry name" value="NA-bd_OB-fold"/>
</dbReference>
<dbReference type="CDD" id="cd04491">
    <property type="entry name" value="SoSSB_OBF"/>
    <property type="match status" value="4"/>
</dbReference>
<dbReference type="InterPro" id="IPR013955">
    <property type="entry name" value="Rep_factor-A_C"/>
</dbReference>
<feature type="domain" description="OB" evidence="2">
    <location>
        <begin position="74"/>
        <end position="147"/>
    </location>
</feature>
<dbReference type="HOGENOM" id="CLU_415991_0_0_2"/>
<evidence type="ECO:0000259" key="2">
    <source>
        <dbReference type="Pfam" id="PF01336"/>
    </source>
</evidence>
<dbReference type="Gene3D" id="2.40.50.140">
    <property type="entry name" value="Nucleic acid-binding proteins"/>
    <property type="match status" value="5"/>
</dbReference>
<gene>
    <name evidence="4" type="ordered locus">Mevan_0355</name>
</gene>
<keyword evidence="1" id="KW-0238">DNA-binding</keyword>
<dbReference type="STRING" id="406327.Mevan_0355"/>
<evidence type="ECO:0000313" key="4">
    <source>
        <dbReference type="EMBL" id="ABR54264.1"/>
    </source>
</evidence>
<reference evidence="4" key="1">
    <citation type="submission" date="2007-06" db="EMBL/GenBank/DDBJ databases">
        <title>Complete sequence of Methanococcus vannielii SB.</title>
        <authorList>
            <consortium name="US DOE Joint Genome Institute"/>
            <person name="Copeland A."/>
            <person name="Lucas S."/>
            <person name="Lapidus A."/>
            <person name="Barry K."/>
            <person name="Glavina del Rio T."/>
            <person name="Dalin E."/>
            <person name="Tice H."/>
            <person name="Pitluck S."/>
            <person name="Chain P."/>
            <person name="Malfatti S."/>
            <person name="Shin M."/>
            <person name="Vergez L."/>
            <person name="Schmutz J."/>
            <person name="Larimer F."/>
            <person name="Land M."/>
            <person name="Hauser L."/>
            <person name="Kyrpides N."/>
            <person name="Anderson I."/>
            <person name="Sieprawska-Lupa M."/>
            <person name="Whitman W.B."/>
            <person name="Richardson P."/>
        </authorList>
    </citation>
    <scope>NUCLEOTIDE SEQUENCE [LARGE SCALE GENOMIC DNA]</scope>
    <source>
        <strain evidence="4">SB</strain>
    </source>
</reference>
<dbReference type="Proteomes" id="UP000001107">
    <property type="component" value="Chromosome"/>
</dbReference>
<feature type="domain" description="Replication factor A C-terminal" evidence="3">
    <location>
        <begin position="511"/>
        <end position="593"/>
    </location>
</feature>
<evidence type="ECO:0000313" key="5">
    <source>
        <dbReference type="Proteomes" id="UP000001107"/>
    </source>
</evidence>
<evidence type="ECO:0000256" key="1">
    <source>
        <dbReference type="ARBA" id="ARBA00023125"/>
    </source>
</evidence>
<dbReference type="RefSeq" id="WP_011972167.1">
    <property type="nucleotide sequence ID" value="NC_009634.1"/>
</dbReference>
<protein>
    <submittedName>
        <fullName evidence="4">Nucleic acid binding OB-fold tRNA/helicase-type</fullName>
    </submittedName>
</protein>
<dbReference type="GO" id="GO:0003677">
    <property type="term" value="F:DNA binding"/>
    <property type="evidence" value="ECO:0007669"/>
    <property type="project" value="UniProtKB-KW"/>
</dbReference>
<dbReference type="GO" id="GO:0004386">
    <property type="term" value="F:helicase activity"/>
    <property type="evidence" value="ECO:0007669"/>
    <property type="project" value="UniProtKB-KW"/>
</dbReference>
<name>A6UP42_METVS</name>
<evidence type="ECO:0000259" key="3">
    <source>
        <dbReference type="Pfam" id="PF08646"/>
    </source>
</evidence>
<dbReference type="SUPFAM" id="SSF50249">
    <property type="entry name" value="Nucleic acid-binding proteins"/>
    <property type="match status" value="5"/>
</dbReference>
<dbReference type="InterPro" id="IPR004365">
    <property type="entry name" value="NA-bd_OB_tRNA"/>
</dbReference>
<keyword evidence="5" id="KW-1185">Reference proteome</keyword>
<dbReference type="KEGG" id="mvn:Mevan_0355"/>
<sequence>MNIEKLKQKILTKLSKKELEKRVNEKIEENSGLLGEESAVMLVAQEFGIEITYDDDEEYDFSIKDIQDGQKNVEVSGKIIEVSNTKEFSKKDGSTGKLASITIGDNTGTTRLTLWNDKTELIEGLKKGDVIKIENAFSRKWNDKVELNSGSELSIEKLKKYDESRYPILKENYSISELLPNLLAKINAEVILAYPKKEFSKKDGTTGQLKSLTLKDSTGSIRVTLWNELADFEVKKGDYVEVKGYAKQGYSGLELSADNITIIREGQLEESLSENLKISELTDFKGEFVNVSGNILTISPSREVSFNDRTSEVQDLYISDDTGRVKIAFWGLNKDVLKELNNGDYVKISNCKLRNYNDNSGEKRADLTYSYLSELKKDKKLSKEIEEIVTPISEILSGKANKNDVTVVGMVVSAYPINEFKRSNGSTGKVKNITIDDNSGSIRMSLWDNYAEMAILEGDILKIVHGYVKESGEYMDLSVGRFGQILVNPKGISVKSNRSFIVDIEEGKSTEIRGTVVDFRKQDLILNLCPNCRKKLNASGKEYVCETCGTVTPNELLVSTVAIDDGTSVINCRIYGQNVEKITGMSKNELKSSNLDALSKILGRDFIFYGSPNIRNDELEFSVKSVSNIDINREIDALEQI</sequence>
<dbReference type="NCBIfam" id="NF009034">
    <property type="entry name" value="PRK12366.1-5"/>
    <property type="match status" value="1"/>
</dbReference>
<dbReference type="InterPro" id="IPR051231">
    <property type="entry name" value="SOSS-B"/>
</dbReference>
<dbReference type="PANTHER" id="PTHR13356">
    <property type="entry name" value="OB FOLD NUCLEIC ACID BINDING PROTEIN-RELATED"/>
    <property type="match status" value="1"/>
</dbReference>
<dbReference type="GO" id="GO:0010212">
    <property type="term" value="P:response to ionizing radiation"/>
    <property type="evidence" value="ECO:0007669"/>
    <property type="project" value="TreeGrafter"/>
</dbReference>
<dbReference type="GeneID" id="5325861"/>
<feature type="domain" description="OB" evidence="2">
    <location>
        <begin position="204"/>
        <end position="263"/>
    </location>
</feature>
<organism evidence="4 5">
    <name type="scientific">Methanococcus vannielii (strain ATCC 35089 / DSM 1224 / JCM 13029 / OCM 148 / SB)</name>
    <dbReference type="NCBI Taxonomy" id="406327"/>
    <lineage>
        <taxon>Archaea</taxon>
        <taxon>Methanobacteriati</taxon>
        <taxon>Methanobacteriota</taxon>
        <taxon>Methanomada group</taxon>
        <taxon>Methanococci</taxon>
        <taxon>Methanococcales</taxon>
        <taxon>Methanococcaceae</taxon>
        <taxon>Methanococcus</taxon>
    </lineage>
</organism>
<dbReference type="OrthoDB" id="6262at2157"/>
<dbReference type="EMBL" id="CP000742">
    <property type="protein sequence ID" value="ABR54264.1"/>
    <property type="molecule type" value="Genomic_DNA"/>
</dbReference>
<dbReference type="eggNOG" id="arCOG01510">
    <property type="taxonomic scope" value="Archaea"/>
</dbReference>
<dbReference type="PANTHER" id="PTHR13356:SF0">
    <property type="entry name" value="SOSS COMPLEX SUBUNIT B HOMOLOG"/>
    <property type="match status" value="1"/>
</dbReference>
<dbReference type="Pfam" id="PF01336">
    <property type="entry name" value="tRNA_anti-codon"/>
    <property type="match status" value="2"/>
</dbReference>
<proteinExistence type="predicted"/>
<dbReference type="GO" id="GO:0000724">
    <property type="term" value="P:double-strand break repair via homologous recombination"/>
    <property type="evidence" value="ECO:0007669"/>
    <property type="project" value="TreeGrafter"/>
</dbReference>